<comment type="caution">
    <text evidence="3">The sequence shown here is derived from an EMBL/GenBank/DDBJ whole genome shotgun (WGS) entry which is preliminary data.</text>
</comment>
<feature type="domain" description="FUZ/MON1/HPS1 first Longin" evidence="1">
    <location>
        <begin position="41"/>
        <end position="158"/>
    </location>
</feature>
<dbReference type="OMA" id="QQPFNAK"/>
<dbReference type="InterPro" id="IPR004353">
    <property type="entry name" value="Mon1"/>
</dbReference>
<dbReference type="Pfam" id="PF19036">
    <property type="entry name" value="Fuz_longin_1"/>
    <property type="match status" value="1"/>
</dbReference>
<feature type="domain" description="FUZ/MON1/HPS1 second Longin" evidence="2">
    <location>
        <begin position="215"/>
        <end position="303"/>
    </location>
</feature>
<accession>A0A5K1V1K2</accession>
<dbReference type="InterPro" id="IPR043972">
    <property type="entry name" value="FUZ/MON1/HPS1_longin_1"/>
</dbReference>
<dbReference type="Pfam" id="PF19037">
    <property type="entry name" value="Fuz_longin_2"/>
    <property type="match status" value="1"/>
</dbReference>
<dbReference type="PANTHER" id="PTHR13027:SF7">
    <property type="entry name" value="VACUOLAR FUSION PROTEIN MON1 HOMOLOG"/>
    <property type="match status" value="1"/>
</dbReference>
<evidence type="ECO:0000313" key="3">
    <source>
        <dbReference type="EMBL" id="GAT92632.1"/>
    </source>
</evidence>
<dbReference type="GO" id="GO:0016192">
    <property type="term" value="P:vesicle-mediated transport"/>
    <property type="evidence" value="ECO:0007669"/>
    <property type="project" value="InterPro"/>
</dbReference>
<dbReference type="VEuPathDB" id="AmoebaDB:KM1_025250"/>
<sequence length="442" mass="51098">MSSRRSTTPLSPIAFNESYAENWAHHMVEDPSCPEWFLHHKHMFVYTLAGKPAFSRYGNDIELAPFMATLLAITSVVNDNNDELKYVRSNEHLYVFLNKGPLQFCCVSNTKEQPEIIIKQLQFLFCTICSIIPFPSIQSIFDKSYGTDFRNVIGGTYNQMKCAISHGNMSSGLLFNAFDIEQFPTTIRNYLTENIQTIVSQTNIELFKANNDCILFSALILNSKIVVLGKRSANLTPMDSQVLISFVRSISSRKTISWMPLCLNDFNEKAQIHVFVKYITTSFSIVLVATQPTSMNYLTKCYKTFKHTIKQSKFWNQIEAPTPTVCPYIIKNEILHFVVYSKNDNQVFMSPFTIHTTRKEQKRLFRIYENLYIGLTKEKLKQEMFVFDDEIIVTVENNTHYAFITFSKFQENKVKMMKTATAVLSWAIKEDSLWIKKFAQFS</sequence>
<evidence type="ECO:0000313" key="4">
    <source>
        <dbReference type="Proteomes" id="UP000078387"/>
    </source>
</evidence>
<gene>
    <name evidence="3" type="ORF">CL6EHI_197260</name>
</gene>
<dbReference type="VEuPathDB" id="AmoebaDB:EHI5A_112170"/>
<name>A0A5K1V1K2_ENTHI</name>
<dbReference type="GO" id="GO:0006623">
    <property type="term" value="P:protein targeting to vacuole"/>
    <property type="evidence" value="ECO:0007669"/>
    <property type="project" value="InterPro"/>
</dbReference>
<evidence type="ECO:0000259" key="2">
    <source>
        <dbReference type="Pfam" id="PF19037"/>
    </source>
</evidence>
<dbReference type="VEuPathDB" id="AmoebaDB:EHI7A_073960"/>
<reference evidence="3 4" key="1">
    <citation type="submission" date="2016-05" db="EMBL/GenBank/DDBJ databases">
        <title>First whole genome sequencing of Entamoeba histolytica HM1:IMSS-clone-6.</title>
        <authorList>
            <person name="Mukherjee Avik.K."/>
            <person name="Izumyama S."/>
            <person name="Nakada-Tsukui K."/>
            <person name="Nozaki T."/>
        </authorList>
    </citation>
    <scope>NUCLEOTIDE SEQUENCE [LARGE SCALE GENOMIC DNA]</scope>
    <source>
        <strain evidence="3 4">HM1:IMSS clone 6</strain>
    </source>
</reference>
<dbReference type="EMBL" id="BDEQ01000001">
    <property type="protein sequence ID" value="GAT92632.1"/>
    <property type="molecule type" value="Genomic_DNA"/>
</dbReference>
<organism evidence="3 4">
    <name type="scientific">Entamoeba histolytica</name>
    <dbReference type="NCBI Taxonomy" id="5759"/>
    <lineage>
        <taxon>Eukaryota</taxon>
        <taxon>Amoebozoa</taxon>
        <taxon>Evosea</taxon>
        <taxon>Archamoebae</taxon>
        <taxon>Mastigamoebida</taxon>
        <taxon>Entamoebidae</taxon>
        <taxon>Entamoeba</taxon>
    </lineage>
</organism>
<dbReference type="AlphaFoldDB" id="A0A5K1V1K2"/>
<dbReference type="PRINTS" id="PR01546">
    <property type="entry name" value="YEAST73DUF"/>
</dbReference>
<protein>
    <submittedName>
        <fullName evidence="3">Sand family protein</fullName>
    </submittedName>
</protein>
<evidence type="ECO:0000259" key="1">
    <source>
        <dbReference type="Pfam" id="PF19036"/>
    </source>
</evidence>
<dbReference type="VEuPathDB" id="AmoebaDB:EHI_197260"/>
<proteinExistence type="predicted"/>
<dbReference type="Proteomes" id="UP000078387">
    <property type="component" value="Unassembled WGS sequence"/>
</dbReference>
<dbReference type="PANTHER" id="PTHR13027">
    <property type="entry name" value="SAND PROTEIN-RELATED"/>
    <property type="match status" value="1"/>
</dbReference>
<dbReference type="InterPro" id="IPR043971">
    <property type="entry name" value="FUZ/MON1/HPS1_longin_2"/>
</dbReference>
<dbReference type="VEuPathDB" id="AmoebaDB:EHI8A_075870"/>